<feature type="transmembrane region" description="Helical" evidence="1">
    <location>
        <begin position="89"/>
        <end position="105"/>
    </location>
</feature>
<keyword evidence="1" id="KW-0812">Transmembrane</keyword>
<evidence type="ECO:0000256" key="1">
    <source>
        <dbReference type="SAM" id="Phobius"/>
    </source>
</evidence>
<accession>A0AAD6V9K6</accession>
<comment type="caution">
    <text evidence="3">The sequence shown here is derived from an EMBL/GenBank/DDBJ whole genome shotgun (WGS) entry which is preliminary data.</text>
</comment>
<evidence type="ECO:0000313" key="4">
    <source>
        <dbReference type="Proteomes" id="UP001219525"/>
    </source>
</evidence>
<name>A0AAD6V9K6_9AGAR</name>
<gene>
    <name evidence="3" type="ORF">GGX14DRAFT_134085</name>
</gene>
<dbReference type="InterPro" id="IPR045340">
    <property type="entry name" value="DUF6533"/>
</dbReference>
<protein>
    <recommendedName>
        <fullName evidence="2">DUF6533 domain-containing protein</fullName>
    </recommendedName>
</protein>
<proteinExistence type="predicted"/>
<evidence type="ECO:0000313" key="3">
    <source>
        <dbReference type="EMBL" id="KAJ7206053.1"/>
    </source>
</evidence>
<evidence type="ECO:0000259" key="2">
    <source>
        <dbReference type="Pfam" id="PF20151"/>
    </source>
</evidence>
<feature type="domain" description="DUF6533" evidence="2">
    <location>
        <begin position="18"/>
        <end position="63"/>
    </location>
</feature>
<dbReference type="AlphaFoldDB" id="A0AAD6V9K6"/>
<feature type="transmembrane region" description="Helical" evidence="1">
    <location>
        <begin position="117"/>
        <end position="137"/>
    </location>
</feature>
<keyword evidence="1" id="KW-0472">Membrane</keyword>
<feature type="transmembrane region" description="Helical" evidence="1">
    <location>
        <begin position="205"/>
        <end position="231"/>
    </location>
</feature>
<dbReference type="EMBL" id="JARJCW010000041">
    <property type="protein sequence ID" value="KAJ7206053.1"/>
    <property type="molecule type" value="Genomic_DNA"/>
</dbReference>
<keyword evidence="4" id="KW-1185">Reference proteome</keyword>
<feature type="transmembrane region" description="Helical" evidence="1">
    <location>
        <begin position="163"/>
        <end position="184"/>
    </location>
</feature>
<dbReference type="Pfam" id="PF20151">
    <property type="entry name" value="DUF6533"/>
    <property type="match status" value="1"/>
</dbReference>
<sequence length="299" mass="33601">MSSLPDLSSANDFQFDAYVDVACLTLLTYDTVLTFGREEKHIWKSKWSFIKLLYLWTRYGTFFDTAIAVQKRVGNMGPSYCRIATDFDTTFAGFGIGITEIILMIRTYAQYNRSKKLLGFFLFLWLSISGVSIWAGFQLAKSYSIQTSAPSSTSCDGSTNSNLGIVCFAALLVGETAIVSLTLWKGLRIFFLSKSRHRQSQLVTAFYRDGIMFYLIMLLIFIAAVVLQFLAPTPLQHVGDTPLRVIHSISACHLVIHVREIAHDDEDDINGRTILSGIAFASPPQSRRDTHTFIRDQTI</sequence>
<organism evidence="3 4">
    <name type="scientific">Mycena pura</name>
    <dbReference type="NCBI Taxonomy" id="153505"/>
    <lineage>
        <taxon>Eukaryota</taxon>
        <taxon>Fungi</taxon>
        <taxon>Dikarya</taxon>
        <taxon>Basidiomycota</taxon>
        <taxon>Agaricomycotina</taxon>
        <taxon>Agaricomycetes</taxon>
        <taxon>Agaricomycetidae</taxon>
        <taxon>Agaricales</taxon>
        <taxon>Marasmiineae</taxon>
        <taxon>Mycenaceae</taxon>
        <taxon>Mycena</taxon>
    </lineage>
</organism>
<keyword evidence="1" id="KW-1133">Transmembrane helix</keyword>
<reference evidence="3" key="1">
    <citation type="submission" date="2023-03" db="EMBL/GenBank/DDBJ databases">
        <title>Massive genome expansion in bonnet fungi (Mycena s.s.) driven by repeated elements and novel gene families across ecological guilds.</title>
        <authorList>
            <consortium name="Lawrence Berkeley National Laboratory"/>
            <person name="Harder C.B."/>
            <person name="Miyauchi S."/>
            <person name="Viragh M."/>
            <person name="Kuo A."/>
            <person name="Thoen E."/>
            <person name="Andreopoulos B."/>
            <person name="Lu D."/>
            <person name="Skrede I."/>
            <person name="Drula E."/>
            <person name="Henrissat B."/>
            <person name="Morin E."/>
            <person name="Kohler A."/>
            <person name="Barry K."/>
            <person name="LaButti K."/>
            <person name="Morin E."/>
            <person name="Salamov A."/>
            <person name="Lipzen A."/>
            <person name="Mereny Z."/>
            <person name="Hegedus B."/>
            <person name="Baldrian P."/>
            <person name="Stursova M."/>
            <person name="Weitz H."/>
            <person name="Taylor A."/>
            <person name="Grigoriev I.V."/>
            <person name="Nagy L.G."/>
            <person name="Martin F."/>
            <person name="Kauserud H."/>
        </authorList>
    </citation>
    <scope>NUCLEOTIDE SEQUENCE</scope>
    <source>
        <strain evidence="3">9144</strain>
    </source>
</reference>
<dbReference type="Proteomes" id="UP001219525">
    <property type="component" value="Unassembled WGS sequence"/>
</dbReference>